<proteinExistence type="predicted"/>
<keyword evidence="2" id="KW-1185">Reference proteome</keyword>
<protein>
    <submittedName>
        <fullName evidence="1">Uncharacterized protein</fullName>
    </submittedName>
</protein>
<dbReference type="Proteomes" id="UP000249402">
    <property type="component" value="Unassembled WGS sequence"/>
</dbReference>
<dbReference type="AlphaFoldDB" id="A0A395GQL1"/>
<sequence>MSLCGVSGIAGFRRGLVRYRWPRLRTKADGVLHLAIICFMANVHHKQDIHAYHFPGYNHIAYASRRTRRRLRRATDVSVNGEIILPDLESS</sequence>
<dbReference type="EMBL" id="KZ824460">
    <property type="protein sequence ID" value="RAK97769.1"/>
    <property type="molecule type" value="Genomic_DNA"/>
</dbReference>
<dbReference type="GeneID" id="37225020"/>
<dbReference type="OrthoDB" id="10589553at2759"/>
<reference evidence="1 2" key="1">
    <citation type="submission" date="2018-02" db="EMBL/GenBank/DDBJ databases">
        <title>The genomes of Aspergillus section Nigri reveals drivers in fungal speciation.</title>
        <authorList>
            <consortium name="DOE Joint Genome Institute"/>
            <person name="Vesth T.C."/>
            <person name="Nybo J."/>
            <person name="Theobald S."/>
            <person name="Brandl J."/>
            <person name="Frisvad J.C."/>
            <person name="Nielsen K.F."/>
            <person name="Lyhne E.K."/>
            <person name="Kogle M.E."/>
            <person name="Kuo A."/>
            <person name="Riley R."/>
            <person name="Clum A."/>
            <person name="Nolan M."/>
            <person name="Lipzen A."/>
            <person name="Salamov A."/>
            <person name="Henrissat B."/>
            <person name="Wiebenga A."/>
            <person name="De vries R.P."/>
            <person name="Grigoriev I.V."/>
            <person name="Mortensen U.H."/>
            <person name="Andersen M.R."/>
            <person name="Baker S.E."/>
        </authorList>
    </citation>
    <scope>NUCLEOTIDE SEQUENCE [LARGE SCALE GENOMIC DNA]</scope>
    <source>
        <strain evidence="1 2">CBS 121593</strain>
    </source>
</reference>
<dbReference type="RefSeq" id="XP_025572097.1">
    <property type="nucleotide sequence ID" value="XM_025720155.1"/>
</dbReference>
<evidence type="ECO:0000313" key="2">
    <source>
        <dbReference type="Proteomes" id="UP000249402"/>
    </source>
</evidence>
<name>A0A395GQL1_9EURO</name>
<dbReference type="VEuPathDB" id="FungiDB:BO80DRAFT_428032"/>
<evidence type="ECO:0000313" key="1">
    <source>
        <dbReference type="EMBL" id="RAK97769.1"/>
    </source>
</evidence>
<accession>A0A395GQL1</accession>
<gene>
    <name evidence="1" type="ORF">BO80DRAFT_428032</name>
</gene>
<organism evidence="1 2">
    <name type="scientific">Aspergillus ibericus CBS 121593</name>
    <dbReference type="NCBI Taxonomy" id="1448316"/>
    <lineage>
        <taxon>Eukaryota</taxon>
        <taxon>Fungi</taxon>
        <taxon>Dikarya</taxon>
        <taxon>Ascomycota</taxon>
        <taxon>Pezizomycotina</taxon>
        <taxon>Eurotiomycetes</taxon>
        <taxon>Eurotiomycetidae</taxon>
        <taxon>Eurotiales</taxon>
        <taxon>Aspergillaceae</taxon>
        <taxon>Aspergillus</taxon>
        <taxon>Aspergillus subgen. Circumdati</taxon>
    </lineage>
</organism>